<keyword evidence="1" id="KW-0732">Signal</keyword>
<reference evidence="2 3" key="1">
    <citation type="submission" date="2023-02" db="EMBL/GenBank/DDBJ databases">
        <title>Host association and intracellularity evolved multiple times independently in the Rickettsiales.</title>
        <authorList>
            <person name="Castelli M."/>
            <person name="Nardi T."/>
            <person name="Gammuto L."/>
            <person name="Bellinzona G."/>
            <person name="Sabaneyeva E."/>
            <person name="Potekhin A."/>
            <person name="Serra V."/>
            <person name="Petroni G."/>
            <person name="Sassera D."/>
        </authorList>
    </citation>
    <scope>NUCLEOTIDE SEQUENCE [LARGE SCALE GENOMIC DNA]</scope>
    <source>
        <strain evidence="2 3">BOD18</strain>
    </source>
</reference>
<feature type="chain" id="PRO_5046001155" description="Lipoprotein" evidence="1">
    <location>
        <begin position="23"/>
        <end position="42"/>
    </location>
</feature>
<gene>
    <name evidence="2" type="ORF">Cyrtocomes_00959</name>
</gene>
<accession>A0ABU5L8X8</accession>
<dbReference type="Proteomes" id="UP001293791">
    <property type="component" value="Unassembled WGS sequence"/>
</dbReference>
<evidence type="ECO:0008006" key="4">
    <source>
        <dbReference type="Google" id="ProtNLM"/>
    </source>
</evidence>
<evidence type="ECO:0000313" key="2">
    <source>
        <dbReference type="EMBL" id="MDZ5762570.1"/>
    </source>
</evidence>
<feature type="signal peptide" evidence="1">
    <location>
        <begin position="1"/>
        <end position="22"/>
    </location>
</feature>
<proteinExistence type="predicted"/>
<dbReference type="EMBL" id="JARGYT010000065">
    <property type="protein sequence ID" value="MDZ5762570.1"/>
    <property type="molecule type" value="Genomic_DNA"/>
</dbReference>
<organism evidence="2 3">
    <name type="scientific">Candidatus Cyrtobacter comes</name>
    <dbReference type="NCBI Taxonomy" id="675776"/>
    <lineage>
        <taxon>Bacteria</taxon>
        <taxon>Pseudomonadati</taxon>
        <taxon>Pseudomonadota</taxon>
        <taxon>Alphaproteobacteria</taxon>
        <taxon>Rickettsiales</taxon>
        <taxon>Candidatus Midichloriaceae</taxon>
        <taxon>Candidatus Cyrtobacter</taxon>
    </lineage>
</organism>
<dbReference type="PROSITE" id="PS51257">
    <property type="entry name" value="PROKAR_LIPOPROTEIN"/>
    <property type="match status" value="1"/>
</dbReference>
<protein>
    <recommendedName>
        <fullName evidence="4">Lipoprotein</fullName>
    </recommendedName>
</protein>
<sequence length="42" mass="4742">MKNISFILVFMGILLLASCANDPENYDLKSPCIPKKSTLKKR</sequence>
<evidence type="ECO:0000313" key="3">
    <source>
        <dbReference type="Proteomes" id="UP001293791"/>
    </source>
</evidence>
<keyword evidence="3" id="KW-1185">Reference proteome</keyword>
<comment type="caution">
    <text evidence="2">The sequence shown here is derived from an EMBL/GenBank/DDBJ whole genome shotgun (WGS) entry which is preliminary data.</text>
</comment>
<name>A0ABU5L8X8_9RICK</name>
<evidence type="ECO:0000256" key="1">
    <source>
        <dbReference type="SAM" id="SignalP"/>
    </source>
</evidence>